<dbReference type="PANTHER" id="PTHR46300:SF7">
    <property type="entry name" value="P450, PUTATIVE (EUROFUNG)-RELATED"/>
    <property type="match status" value="1"/>
</dbReference>
<dbReference type="Gene3D" id="1.10.630.10">
    <property type="entry name" value="Cytochrome P450"/>
    <property type="match status" value="1"/>
</dbReference>
<keyword evidence="8 10" id="KW-0503">Monooxygenase</keyword>
<keyword evidence="5 9" id="KW-0479">Metal-binding</keyword>
<dbReference type="SUPFAM" id="SSF48264">
    <property type="entry name" value="Cytochrome P450"/>
    <property type="match status" value="1"/>
</dbReference>
<evidence type="ECO:0000256" key="2">
    <source>
        <dbReference type="ARBA" id="ARBA00005179"/>
    </source>
</evidence>
<evidence type="ECO:0000256" key="4">
    <source>
        <dbReference type="ARBA" id="ARBA00022617"/>
    </source>
</evidence>
<reference evidence="11" key="1">
    <citation type="submission" date="2022-08" db="EMBL/GenBank/DDBJ databases">
        <authorList>
            <consortium name="DOE Joint Genome Institute"/>
            <person name="Min B."/>
            <person name="Riley R."/>
            <person name="Sierra-Patev S."/>
            <person name="Naranjo-Ortiz M."/>
            <person name="Looney B."/>
            <person name="Konkel Z."/>
            <person name="Slot J.C."/>
            <person name="Sakamoto Y."/>
            <person name="Steenwyk J.L."/>
            <person name="Rokas A."/>
            <person name="Carro J."/>
            <person name="Camarero S."/>
            <person name="Ferreira P."/>
            <person name="Molpeceres G."/>
            <person name="Ruiz-Duenas F.J."/>
            <person name="Serrano A."/>
            <person name="Henrissat B."/>
            <person name="Drula E."/>
            <person name="Hughes K.W."/>
            <person name="Mata J.L."/>
            <person name="Ishikawa N.K."/>
            <person name="Vargas-Isla R."/>
            <person name="Ushijima S."/>
            <person name="Smith C.A."/>
            <person name="Ahrendt S."/>
            <person name="Andreopoulos W."/>
            <person name="He G."/>
            <person name="Labutti K."/>
            <person name="Lipzen A."/>
            <person name="Ng V."/>
            <person name="Sandor L."/>
            <person name="Barry K."/>
            <person name="Martinez A.T."/>
            <person name="Xiao Y."/>
            <person name="Gibbons J.G."/>
            <person name="Terashima K."/>
            <person name="Hibbett D.S."/>
            <person name="Grigoriev I.V."/>
        </authorList>
    </citation>
    <scope>NUCLEOTIDE SEQUENCE</scope>
    <source>
        <strain evidence="11">Sp2 HRB7682 ss15</strain>
    </source>
</reference>
<dbReference type="GO" id="GO:0020037">
    <property type="term" value="F:heme binding"/>
    <property type="evidence" value="ECO:0007669"/>
    <property type="project" value="InterPro"/>
</dbReference>
<dbReference type="InterPro" id="IPR001128">
    <property type="entry name" value="Cyt_P450"/>
</dbReference>
<dbReference type="EMBL" id="JANVFS010000049">
    <property type="protein sequence ID" value="KAJ4465628.1"/>
    <property type="molecule type" value="Genomic_DNA"/>
</dbReference>
<dbReference type="InterPro" id="IPR002401">
    <property type="entry name" value="Cyt_P450_E_grp-I"/>
</dbReference>
<comment type="similarity">
    <text evidence="3 10">Belongs to the cytochrome P450 family.</text>
</comment>
<comment type="caution">
    <text evidence="11">The sequence shown here is derived from an EMBL/GenBank/DDBJ whole genome shotgun (WGS) entry which is preliminary data.</text>
</comment>
<gene>
    <name evidence="11" type="ORF">C8J55DRAFT_462334</name>
</gene>
<name>A0A9W9DE03_9AGAR</name>
<dbReference type="GO" id="GO:0016705">
    <property type="term" value="F:oxidoreductase activity, acting on paired donors, with incorporation or reduction of molecular oxygen"/>
    <property type="evidence" value="ECO:0007669"/>
    <property type="project" value="InterPro"/>
</dbReference>
<dbReference type="AlphaFoldDB" id="A0A9W9DE03"/>
<keyword evidence="4 9" id="KW-0349">Heme</keyword>
<dbReference type="CDD" id="cd11065">
    <property type="entry name" value="CYP64-like"/>
    <property type="match status" value="1"/>
</dbReference>
<organism evidence="11 12">
    <name type="scientific">Lentinula lateritia</name>
    <dbReference type="NCBI Taxonomy" id="40482"/>
    <lineage>
        <taxon>Eukaryota</taxon>
        <taxon>Fungi</taxon>
        <taxon>Dikarya</taxon>
        <taxon>Basidiomycota</taxon>
        <taxon>Agaricomycotina</taxon>
        <taxon>Agaricomycetes</taxon>
        <taxon>Agaricomycetidae</taxon>
        <taxon>Agaricales</taxon>
        <taxon>Marasmiineae</taxon>
        <taxon>Omphalotaceae</taxon>
        <taxon>Lentinula</taxon>
    </lineage>
</organism>
<feature type="binding site" description="axial binding residue" evidence="9">
    <location>
        <position position="435"/>
    </location>
    <ligand>
        <name>heme</name>
        <dbReference type="ChEBI" id="CHEBI:30413"/>
    </ligand>
    <ligandPart>
        <name>Fe</name>
        <dbReference type="ChEBI" id="CHEBI:18248"/>
    </ligandPart>
</feature>
<accession>A0A9W9DE03</accession>
<evidence type="ECO:0000256" key="9">
    <source>
        <dbReference type="PIRSR" id="PIRSR602401-1"/>
    </source>
</evidence>
<comment type="cofactor">
    <cofactor evidence="1 9">
        <name>heme</name>
        <dbReference type="ChEBI" id="CHEBI:30413"/>
    </cofactor>
</comment>
<dbReference type="GO" id="GO:0005506">
    <property type="term" value="F:iron ion binding"/>
    <property type="evidence" value="ECO:0007669"/>
    <property type="project" value="InterPro"/>
</dbReference>
<reference evidence="11" key="2">
    <citation type="journal article" date="2023" name="Proc. Natl. Acad. Sci. U.S.A.">
        <title>A global phylogenomic analysis of the shiitake genus Lentinula.</title>
        <authorList>
            <person name="Sierra-Patev S."/>
            <person name="Min B."/>
            <person name="Naranjo-Ortiz M."/>
            <person name="Looney B."/>
            <person name="Konkel Z."/>
            <person name="Slot J.C."/>
            <person name="Sakamoto Y."/>
            <person name="Steenwyk J.L."/>
            <person name="Rokas A."/>
            <person name="Carro J."/>
            <person name="Camarero S."/>
            <person name="Ferreira P."/>
            <person name="Molpeceres G."/>
            <person name="Ruiz-Duenas F.J."/>
            <person name="Serrano A."/>
            <person name="Henrissat B."/>
            <person name="Drula E."/>
            <person name="Hughes K.W."/>
            <person name="Mata J.L."/>
            <person name="Ishikawa N.K."/>
            <person name="Vargas-Isla R."/>
            <person name="Ushijima S."/>
            <person name="Smith C.A."/>
            <person name="Donoghue J."/>
            <person name="Ahrendt S."/>
            <person name="Andreopoulos W."/>
            <person name="He G."/>
            <person name="LaButti K."/>
            <person name="Lipzen A."/>
            <person name="Ng V."/>
            <person name="Riley R."/>
            <person name="Sandor L."/>
            <person name="Barry K."/>
            <person name="Martinez A.T."/>
            <person name="Xiao Y."/>
            <person name="Gibbons J.G."/>
            <person name="Terashima K."/>
            <person name="Grigoriev I.V."/>
            <person name="Hibbett D."/>
        </authorList>
    </citation>
    <scope>NUCLEOTIDE SEQUENCE</scope>
    <source>
        <strain evidence="11">Sp2 HRB7682 ss15</strain>
    </source>
</reference>
<dbReference type="InterPro" id="IPR050364">
    <property type="entry name" value="Cytochrome_P450_fung"/>
</dbReference>
<sequence length="512" mass="57641">MTFAVGDLVLLTLLACFTSYRLFFSRKYPHPLPPGPKGWPLIGNAFDMPKTHSWRTFAQWGKKWGPIMSVKVLGTPFIIISNPDIADEMLGKTGSLYADRPTVQMALLTGWDRALSGARYNARFREYRKLIGKVIGTKGSMAKFYPVEDFQANMLLKRIFQNPEDPAAAIRKTAGAMVLHLTYGYKISEDRPDHFITKAEFAMEQFSDIHRTGAYLVEFFPILKYIPAWLPFTEFKRKAVECIGPCNEMADVPFAYVEEQLGKGEENNSFAADLLKDKSISSEKLTDLKWSAASFYAAGSDTTVSVVYSYLMAAILYPRVQRMAQAEVDSVVGKDRLPSFQDRDSLPYIEALVKELYRWLPIVPLAVPHRAMKDNVFRGYYIPKDSLVFVNVWHFLHDPAVYKDPSSFNPERFLGPDAEPNPIDRGLFGYGRRVCPGAHLADVSVWINIVKAVAGIEVSPAVDEKGEAKMPVPETTDGIIVRPIPFECLVKPRSEHLLHVLEEALKDGENVN</sequence>
<evidence type="ECO:0000256" key="8">
    <source>
        <dbReference type="ARBA" id="ARBA00023033"/>
    </source>
</evidence>
<keyword evidence="6 10" id="KW-0560">Oxidoreductase</keyword>
<evidence type="ECO:0000256" key="1">
    <source>
        <dbReference type="ARBA" id="ARBA00001971"/>
    </source>
</evidence>
<dbReference type="GO" id="GO:0004497">
    <property type="term" value="F:monooxygenase activity"/>
    <property type="evidence" value="ECO:0007669"/>
    <property type="project" value="UniProtKB-KW"/>
</dbReference>
<proteinExistence type="inferred from homology"/>
<dbReference type="PROSITE" id="PS00086">
    <property type="entry name" value="CYTOCHROME_P450"/>
    <property type="match status" value="1"/>
</dbReference>
<comment type="pathway">
    <text evidence="2">Secondary metabolite biosynthesis.</text>
</comment>
<evidence type="ECO:0000256" key="7">
    <source>
        <dbReference type="ARBA" id="ARBA00023004"/>
    </source>
</evidence>
<evidence type="ECO:0000256" key="6">
    <source>
        <dbReference type="ARBA" id="ARBA00023002"/>
    </source>
</evidence>
<keyword evidence="7 9" id="KW-0408">Iron</keyword>
<evidence type="ECO:0000256" key="5">
    <source>
        <dbReference type="ARBA" id="ARBA00022723"/>
    </source>
</evidence>
<evidence type="ECO:0000313" key="11">
    <source>
        <dbReference type="EMBL" id="KAJ4465628.1"/>
    </source>
</evidence>
<dbReference type="Proteomes" id="UP001150238">
    <property type="component" value="Unassembled WGS sequence"/>
</dbReference>
<dbReference type="PRINTS" id="PR00463">
    <property type="entry name" value="EP450I"/>
</dbReference>
<dbReference type="InterPro" id="IPR036396">
    <property type="entry name" value="Cyt_P450_sf"/>
</dbReference>
<evidence type="ECO:0000313" key="12">
    <source>
        <dbReference type="Proteomes" id="UP001150238"/>
    </source>
</evidence>
<dbReference type="Pfam" id="PF00067">
    <property type="entry name" value="p450"/>
    <property type="match status" value="1"/>
</dbReference>
<dbReference type="InterPro" id="IPR017972">
    <property type="entry name" value="Cyt_P450_CS"/>
</dbReference>
<dbReference type="PANTHER" id="PTHR46300">
    <property type="entry name" value="P450, PUTATIVE (EUROFUNG)-RELATED-RELATED"/>
    <property type="match status" value="1"/>
</dbReference>
<evidence type="ECO:0000256" key="3">
    <source>
        <dbReference type="ARBA" id="ARBA00010617"/>
    </source>
</evidence>
<protein>
    <submittedName>
        <fullName evidence="11">Cytochrome P450</fullName>
    </submittedName>
</protein>
<evidence type="ECO:0000256" key="10">
    <source>
        <dbReference type="RuleBase" id="RU000461"/>
    </source>
</evidence>